<organism evidence="3">
    <name type="scientific">Siphoviridae sp. ctVCm11</name>
    <dbReference type="NCBI Taxonomy" id="2826358"/>
    <lineage>
        <taxon>Viruses</taxon>
        <taxon>Duplodnaviria</taxon>
        <taxon>Heunggongvirae</taxon>
        <taxon>Uroviricota</taxon>
        <taxon>Caudoviricetes</taxon>
    </lineage>
</organism>
<accession>A0A8S5QLE2</accession>
<feature type="region of interest" description="Disordered" evidence="1">
    <location>
        <begin position="209"/>
        <end position="232"/>
    </location>
</feature>
<dbReference type="Pfam" id="PF19808">
    <property type="entry name" value="DUF6291"/>
    <property type="match status" value="1"/>
</dbReference>
<reference evidence="3" key="1">
    <citation type="journal article" date="2021" name="Proc. Natl. Acad. Sci. U.S.A.">
        <title>A Catalog of Tens of Thousands of Viruses from Human Metagenomes Reveals Hidden Associations with Chronic Diseases.</title>
        <authorList>
            <person name="Tisza M.J."/>
            <person name="Buck C.B."/>
        </authorList>
    </citation>
    <scope>NUCLEOTIDE SEQUENCE</scope>
    <source>
        <strain evidence="3">CtVCm11</strain>
    </source>
</reference>
<dbReference type="InterPro" id="IPR046258">
    <property type="entry name" value="DUF6291"/>
</dbReference>
<evidence type="ECO:0000313" key="3">
    <source>
        <dbReference type="EMBL" id="DAE19896.1"/>
    </source>
</evidence>
<protein>
    <recommendedName>
        <fullName evidence="2">DUF6291 domain-containing protein</fullName>
    </recommendedName>
</protein>
<sequence length="232" mass="25866">MARNYAALPYDYLEEMDALNDAEFGRLTRALLVYSMTGEQIALCGNERFFVKRMMAQEDRFKASYDDIATTRSEAGKAGAAARWQNGKRIFANGKNSKAMLANGKNGNTETKTDTNTETNIQLSNDSKGEYCAEPQAADAPPVISLPLNDGTFFDVSENDRAKWSQLYPNVDVQQQLRNMAGWCDANPTKRKTRGGIKRFITAWLAREQDKGGKAPQNKPFVYDYGNTEGSL</sequence>
<evidence type="ECO:0000256" key="1">
    <source>
        <dbReference type="SAM" id="MobiDB-lite"/>
    </source>
</evidence>
<name>A0A8S5QLE2_9CAUD</name>
<evidence type="ECO:0000259" key="2">
    <source>
        <dbReference type="Pfam" id="PF19808"/>
    </source>
</evidence>
<proteinExistence type="predicted"/>
<dbReference type="EMBL" id="BK015688">
    <property type="protein sequence ID" value="DAE19896.1"/>
    <property type="molecule type" value="Genomic_DNA"/>
</dbReference>
<feature type="domain" description="DUF6291" evidence="2">
    <location>
        <begin position="10"/>
        <end position="82"/>
    </location>
</feature>